<dbReference type="Proteomes" id="UP001437256">
    <property type="component" value="Unassembled WGS sequence"/>
</dbReference>
<dbReference type="InterPro" id="IPR032675">
    <property type="entry name" value="LRR_dom_sf"/>
</dbReference>
<organism evidence="2 3">
    <name type="scientific">Marasmius tenuissimus</name>
    <dbReference type="NCBI Taxonomy" id="585030"/>
    <lineage>
        <taxon>Eukaryota</taxon>
        <taxon>Fungi</taxon>
        <taxon>Dikarya</taxon>
        <taxon>Basidiomycota</taxon>
        <taxon>Agaricomycotina</taxon>
        <taxon>Agaricomycetes</taxon>
        <taxon>Agaricomycetidae</taxon>
        <taxon>Agaricales</taxon>
        <taxon>Marasmiineae</taxon>
        <taxon>Marasmiaceae</taxon>
        <taxon>Marasmius</taxon>
    </lineage>
</organism>
<sequence>MEFGIDTPFARVLNTNYPPSTEELRSLRDLVQAPEEQIRQLDEEISRLQAKRQTLKQFVDLHHALLSPFRRLPADIWRLIFIQTLPDNVFGLCTRTTKSSPLLLTTICHSWREIALSTPSLWNSIHIHFPIVQSSETLNPDCITRLHERKECLKAWLDRSGSLPITVSLAAQTYPLDGLSRGRPSAQMPESSPILTTELTELLIQYLPRWRTAVFNSGIYLLDLTPLESLPASSLSSLESFCSFGALHNRYGQQTNAHVDNDLFASSPLENLLTKARSLRRLELFYDNISAETLSLPIPWHHLNELSIIFPVLSNRHSSLDPAQLMQGLAAKCRSLTTLTIILSDSNLRADATAAISHPIQWPSLQNFRISFLDNAIQYATLFASVNTSNDLEFRPAVIQIFDSITLPSLRRLFVGFYGDDEESDSRLNHAAHLPFEDLLQRSQCLLTHFEIFHPRIVAGEAVIRVLQQLETLVSLNLGYGRLTGTKRRQSFGLEYFMEPPEPSWADRNVSSTWRKHWLDQILREFLQAGTDADRVESPADALAALPICPRLEELNIGGCALDDRNILLDFATKTRRESLGTFRVDLGRPLRGDVWKIFESLQMQRPTQDSETTRVAQEIGGVMLDWRWDETSEDTVSMFDTAATGLPQEGSWWNESLWL</sequence>
<reference evidence="2 3" key="1">
    <citation type="submission" date="2024-05" db="EMBL/GenBank/DDBJ databases">
        <title>A draft genome resource for the thread blight pathogen Marasmius tenuissimus strain MS-2.</title>
        <authorList>
            <person name="Yulfo-Soto G.E."/>
            <person name="Baruah I.K."/>
            <person name="Amoako-Attah I."/>
            <person name="Bukari Y."/>
            <person name="Meinhardt L.W."/>
            <person name="Bailey B.A."/>
            <person name="Cohen S.P."/>
        </authorList>
    </citation>
    <scope>NUCLEOTIDE SEQUENCE [LARGE SCALE GENOMIC DNA]</scope>
    <source>
        <strain evidence="2 3">MS-2</strain>
    </source>
</reference>
<keyword evidence="3" id="KW-1185">Reference proteome</keyword>
<dbReference type="Gene3D" id="3.80.10.10">
    <property type="entry name" value="Ribonuclease Inhibitor"/>
    <property type="match status" value="1"/>
</dbReference>
<keyword evidence="1" id="KW-0175">Coiled coil</keyword>
<name>A0ABR2ZUQ1_9AGAR</name>
<evidence type="ECO:0000313" key="3">
    <source>
        <dbReference type="Proteomes" id="UP001437256"/>
    </source>
</evidence>
<comment type="caution">
    <text evidence="2">The sequence shown here is derived from an EMBL/GenBank/DDBJ whole genome shotgun (WGS) entry which is preliminary data.</text>
</comment>
<evidence type="ECO:0000256" key="1">
    <source>
        <dbReference type="SAM" id="Coils"/>
    </source>
</evidence>
<proteinExistence type="predicted"/>
<gene>
    <name evidence="2" type="ORF">AAF712_007626</name>
</gene>
<evidence type="ECO:0000313" key="2">
    <source>
        <dbReference type="EMBL" id="KAL0065417.1"/>
    </source>
</evidence>
<dbReference type="EMBL" id="JBBXMP010000048">
    <property type="protein sequence ID" value="KAL0065417.1"/>
    <property type="molecule type" value="Genomic_DNA"/>
</dbReference>
<protein>
    <recommendedName>
        <fullName evidence="4">F-box domain-containing protein</fullName>
    </recommendedName>
</protein>
<evidence type="ECO:0008006" key="4">
    <source>
        <dbReference type="Google" id="ProtNLM"/>
    </source>
</evidence>
<feature type="coiled-coil region" evidence="1">
    <location>
        <begin position="24"/>
        <end position="58"/>
    </location>
</feature>
<accession>A0ABR2ZUQ1</accession>
<dbReference type="SUPFAM" id="SSF52047">
    <property type="entry name" value="RNI-like"/>
    <property type="match status" value="1"/>
</dbReference>